<sequence>MCEILTSEFKKNGSGVILIRNDESELVETTVFLGLTLGKKLQWGPHIDALAKRLSSAAFAIKKLKNLSDTKITTLVYFGSFHGLMSYGILLWGCATDIYRISFYNSGPLAQFTGWDLVFLLDETVYDFYERTPFILGHCPILRFEFEGL</sequence>
<comment type="caution">
    <text evidence="1">The sequence shown here is derived from an EMBL/GenBank/DDBJ whole genome shotgun (WGS) entry which is preliminary data.</text>
</comment>
<keyword evidence="2" id="KW-1185">Reference proteome</keyword>
<evidence type="ECO:0000313" key="2">
    <source>
        <dbReference type="Proteomes" id="UP000299102"/>
    </source>
</evidence>
<organism evidence="1 2">
    <name type="scientific">Eumeta variegata</name>
    <name type="common">Bagworm moth</name>
    <name type="synonym">Eumeta japonica</name>
    <dbReference type="NCBI Taxonomy" id="151549"/>
    <lineage>
        <taxon>Eukaryota</taxon>
        <taxon>Metazoa</taxon>
        <taxon>Ecdysozoa</taxon>
        <taxon>Arthropoda</taxon>
        <taxon>Hexapoda</taxon>
        <taxon>Insecta</taxon>
        <taxon>Pterygota</taxon>
        <taxon>Neoptera</taxon>
        <taxon>Endopterygota</taxon>
        <taxon>Lepidoptera</taxon>
        <taxon>Glossata</taxon>
        <taxon>Ditrysia</taxon>
        <taxon>Tineoidea</taxon>
        <taxon>Psychidae</taxon>
        <taxon>Oiketicinae</taxon>
        <taxon>Eumeta</taxon>
    </lineage>
</organism>
<name>A0A4C1WWS0_EUMVA</name>
<dbReference type="EMBL" id="BGZK01000683">
    <property type="protein sequence ID" value="GBP55986.1"/>
    <property type="molecule type" value="Genomic_DNA"/>
</dbReference>
<gene>
    <name evidence="1" type="ORF">EVAR_97407_1</name>
</gene>
<dbReference type="Proteomes" id="UP000299102">
    <property type="component" value="Unassembled WGS sequence"/>
</dbReference>
<proteinExistence type="predicted"/>
<dbReference type="OrthoDB" id="414730at2759"/>
<reference evidence="1 2" key="1">
    <citation type="journal article" date="2019" name="Commun. Biol.">
        <title>The bagworm genome reveals a unique fibroin gene that provides high tensile strength.</title>
        <authorList>
            <person name="Kono N."/>
            <person name="Nakamura H."/>
            <person name="Ohtoshi R."/>
            <person name="Tomita M."/>
            <person name="Numata K."/>
            <person name="Arakawa K."/>
        </authorList>
    </citation>
    <scope>NUCLEOTIDE SEQUENCE [LARGE SCALE GENOMIC DNA]</scope>
</reference>
<protein>
    <submittedName>
        <fullName evidence="1">Uncharacterized protein</fullName>
    </submittedName>
</protein>
<dbReference type="AlphaFoldDB" id="A0A4C1WWS0"/>
<evidence type="ECO:0000313" key="1">
    <source>
        <dbReference type="EMBL" id="GBP55986.1"/>
    </source>
</evidence>
<accession>A0A4C1WWS0</accession>